<accession>A0ABS2U7H5</accession>
<dbReference type="PANTHER" id="PTHR38434:SF1">
    <property type="entry name" value="BLL2549 PROTEIN"/>
    <property type="match status" value="1"/>
</dbReference>
<evidence type="ECO:0000256" key="1">
    <source>
        <dbReference type="SAM" id="MobiDB-lite"/>
    </source>
</evidence>
<dbReference type="PANTHER" id="PTHR38434">
    <property type="entry name" value="BLL2549 PROTEIN"/>
    <property type="match status" value="1"/>
</dbReference>
<feature type="transmembrane region" description="Helical" evidence="2">
    <location>
        <begin position="64"/>
        <end position="87"/>
    </location>
</feature>
<evidence type="ECO:0000313" key="4">
    <source>
        <dbReference type="Proteomes" id="UP000724686"/>
    </source>
</evidence>
<keyword evidence="2" id="KW-0812">Transmembrane</keyword>
<organism evidence="3 4">
    <name type="scientific">Leptospira ainlahdjerensis</name>
    <dbReference type="NCBI Taxonomy" id="2810033"/>
    <lineage>
        <taxon>Bacteria</taxon>
        <taxon>Pseudomonadati</taxon>
        <taxon>Spirochaetota</taxon>
        <taxon>Spirochaetia</taxon>
        <taxon>Leptospirales</taxon>
        <taxon>Leptospiraceae</taxon>
        <taxon>Leptospira</taxon>
    </lineage>
</organism>
<feature type="transmembrane region" description="Helical" evidence="2">
    <location>
        <begin position="547"/>
        <end position="569"/>
    </location>
</feature>
<feature type="transmembrane region" description="Helical" evidence="2">
    <location>
        <begin position="497"/>
        <end position="516"/>
    </location>
</feature>
<feature type="transmembrane region" description="Helical" evidence="2">
    <location>
        <begin position="581"/>
        <end position="601"/>
    </location>
</feature>
<feature type="transmembrane region" description="Helical" evidence="2">
    <location>
        <begin position="523"/>
        <end position="541"/>
    </location>
</feature>
<evidence type="ECO:0000313" key="3">
    <source>
        <dbReference type="EMBL" id="MBM9576292.1"/>
    </source>
</evidence>
<name>A0ABS2U7H5_9LEPT</name>
<feature type="transmembrane region" description="Helical" evidence="2">
    <location>
        <begin position="385"/>
        <end position="402"/>
    </location>
</feature>
<protein>
    <submittedName>
        <fullName evidence="3">DUF2339 domain-containing protein</fullName>
    </submittedName>
</protein>
<feature type="transmembrane region" description="Helical" evidence="2">
    <location>
        <begin position="202"/>
        <end position="221"/>
    </location>
</feature>
<feature type="transmembrane region" description="Helical" evidence="2">
    <location>
        <begin position="180"/>
        <end position="196"/>
    </location>
</feature>
<sequence length="996" mass="114434">MDIEKIKKRLDQLEEEVVSLKKEIATYSSNPTEGETIQPPLQKTSSETKIEKSVEKTRSPEWELFLGGNLLGKVGLFSILLATIWFIKYAFDNRWVNESGRILIGMSIGFGISFTGLRLNVKGYRILPESVLGTGFSIVYLSLFGAYYYYDLFTLSETFLYLSFLSVFSSGLAYWIRKEILYIFGLIGSVLSPVLISQGENSYQFLFGYLIFLNILHFLILRKLPWLVSSLTLLIANFTLYTFWSAENIGQSGFIVPFLFINASFLLFLYGTFFFLPKSLDQIEGSGGVFPKLNPILFPLFQVVNSLFFGYSGYNQLQEFYPNLTAHFFLFGALLFAVMIDRYGKNSEFLSQQKRENNFETINLCLLLGFTFASLTDFSEGSWLTFSWIMLAGAVSILVVNLKKTSFQLISITIWAVALFRLYFLNQMEDIDRIFLLNERFALYVLASLFLFTTYQIRKNKTDFRFERGFIYMGIITLIWGTMVDVHFAIRDEHYRILGYSYVLAFYAFLFLFVGFRYDFKSFRIVGIIVASLLVGKLYFYDIWTMSLIVRIIAGFTLGVGFFLVSLFYQKFKDKLSISKNISGLALFLFVIGATSSFSSLSAETINTKGYKYYKEIQIPKIEKTEDGNLYGKIKLDEDIVRHSGVNDRRIVQNGKTIPFITRNTIEASTEGGETSAKLLFKVKSEEGNVYVLKLPKSPPKTHYTKIIAQGPPEYEVRGTIYLGKDPEDRGIQTSFNIYSYLGGETSNEIQFESNEETTYVRIETDSGAEFTFSKAIYKPVLEKMEFKKVLERSDLEFGFNPDTRSSVIYFKNPIKVPVHRVVLHLKEEKFDRNVKIFFKDSSKEFSLLTENHILKKPNIPPSTNFIFADPIASELKFEIFDGDDPSLTLERIEIYILQEEIVFPLDTDENGNPDSQNLRIFYGNPYAQGPEFDFAKTFTETSVPNEVAIKEERVNENFGYSIGEPPVSTWIIRLLFFLGIAVLIFLTYRVFKQKV</sequence>
<dbReference type="EMBL" id="JAFFPU010000016">
    <property type="protein sequence ID" value="MBM9576292.1"/>
    <property type="molecule type" value="Genomic_DNA"/>
</dbReference>
<feature type="transmembrane region" description="Helical" evidence="2">
    <location>
        <begin position="296"/>
        <end position="314"/>
    </location>
</feature>
<keyword evidence="2" id="KW-0472">Membrane</keyword>
<keyword evidence="4" id="KW-1185">Reference proteome</keyword>
<feature type="transmembrane region" description="Helical" evidence="2">
    <location>
        <begin position="469"/>
        <end position="491"/>
    </location>
</feature>
<feature type="transmembrane region" description="Helical" evidence="2">
    <location>
        <begin position="99"/>
        <end position="119"/>
    </location>
</feature>
<dbReference type="RefSeq" id="WP_205278477.1">
    <property type="nucleotide sequence ID" value="NZ_JAFFPU010000016.1"/>
</dbReference>
<feature type="transmembrane region" description="Helical" evidence="2">
    <location>
        <begin position="320"/>
        <end position="340"/>
    </location>
</feature>
<keyword evidence="2" id="KW-1133">Transmembrane helix</keyword>
<feature type="transmembrane region" description="Helical" evidence="2">
    <location>
        <begin position="131"/>
        <end position="150"/>
    </location>
</feature>
<proteinExistence type="predicted"/>
<feature type="transmembrane region" description="Helical" evidence="2">
    <location>
        <begin position="971"/>
        <end position="992"/>
    </location>
</feature>
<feature type="transmembrane region" description="Helical" evidence="2">
    <location>
        <begin position="156"/>
        <end position="175"/>
    </location>
</feature>
<feature type="compositionally biased region" description="Polar residues" evidence="1">
    <location>
        <begin position="29"/>
        <end position="45"/>
    </location>
</feature>
<dbReference type="Proteomes" id="UP000724686">
    <property type="component" value="Unassembled WGS sequence"/>
</dbReference>
<comment type="caution">
    <text evidence="3">The sequence shown here is derived from an EMBL/GenBank/DDBJ whole genome shotgun (WGS) entry which is preliminary data.</text>
</comment>
<dbReference type="Pfam" id="PF10101">
    <property type="entry name" value="DUF2339"/>
    <property type="match status" value="1"/>
</dbReference>
<feature type="transmembrane region" description="Helical" evidence="2">
    <location>
        <begin position="361"/>
        <end position="379"/>
    </location>
</feature>
<reference evidence="3 4" key="1">
    <citation type="submission" date="2021-02" db="EMBL/GenBank/DDBJ databases">
        <title>Leptospira ainlahdjerensis sp. nov., Leptospira ainazelensis sp. nov., Leptospira abararensis sp. nov. and Leptospira chreensis sp. nov., four new species isolated from water sources in Algeria.</title>
        <authorList>
            <person name="Amara Korba A."/>
            <person name="Kainiu M."/>
            <person name="Vincent A.T."/>
            <person name="Mariet J.-F."/>
            <person name="Veyrier F.J."/>
            <person name="Goarant C."/>
            <person name="Picardeau M."/>
        </authorList>
    </citation>
    <scope>NUCLEOTIDE SEQUENCE [LARGE SCALE GENOMIC DNA]</scope>
    <source>
        <strain evidence="3 4">201903070</strain>
    </source>
</reference>
<feature type="transmembrane region" description="Helical" evidence="2">
    <location>
        <begin position="409"/>
        <end position="426"/>
    </location>
</feature>
<feature type="transmembrane region" description="Helical" evidence="2">
    <location>
        <begin position="256"/>
        <end position="276"/>
    </location>
</feature>
<evidence type="ECO:0000256" key="2">
    <source>
        <dbReference type="SAM" id="Phobius"/>
    </source>
</evidence>
<feature type="transmembrane region" description="Helical" evidence="2">
    <location>
        <begin position="226"/>
        <end position="244"/>
    </location>
</feature>
<gene>
    <name evidence="3" type="ORF">JWG45_03905</name>
</gene>
<feature type="region of interest" description="Disordered" evidence="1">
    <location>
        <begin position="29"/>
        <end position="48"/>
    </location>
</feature>
<dbReference type="InterPro" id="IPR019286">
    <property type="entry name" value="DUF2339_TM"/>
</dbReference>
<feature type="transmembrane region" description="Helical" evidence="2">
    <location>
        <begin position="441"/>
        <end position="457"/>
    </location>
</feature>